<dbReference type="EMBL" id="JAEUXJ010000026">
    <property type="protein sequence ID" value="MBL6459122.1"/>
    <property type="molecule type" value="Genomic_DNA"/>
</dbReference>
<protein>
    <submittedName>
        <fullName evidence="2">DUF2934 domain-containing protein</fullName>
    </submittedName>
</protein>
<dbReference type="Pfam" id="PF11154">
    <property type="entry name" value="DUF2934"/>
    <property type="match status" value="1"/>
</dbReference>
<keyword evidence="3" id="KW-1185">Reference proteome</keyword>
<feature type="region of interest" description="Disordered" evidence="1">
    <location>
        <begin position="44"/>
        <end position="86"/>
    </location>
</feature>
<reference evidence="2 3" key="1">
    <citation type="submission" date="2021-01" db="EMBL/GenBank/DDBJ databases">
        <title>Belnapia mucosa sp. nov. and Belnapia arida sp. nov., isolated from the Tabernas Desert (Almeria, Spain).</title>
        <authorList>
            <person name="Molina-Menor E."/>
            <person name="Vidal-Verdu A."/>
            <person name="Calonge A."/>
            <person name="Satari L."/>
            <person name="Pereto Magraner J."/>
            <person name="Porcar Miralles M."/>
        </authorList>
    </citation>
    <scope>NUCLEOTIDE SEQUENCE [LARGE SCALE GENOMIC DNA]</scope>
    <source>
        <strain evidence="2 3">T6</strain>
    </source>
</reference>
<feature type="region of interest" description="Disordered" evidence="1">
    <location>
        <begin position="1"/>
        <end position="24"/>
    </location>
</feature>
<sequence length="121" mass="13881">MHPQLGSGHRTIYRGRCGVTQDPKPAIEPVHALLRAADEAVSKVLQEDRSGERVPVAHGRPSSPPTDVRRSRRQDTTPPVAHEPEHRLRERAYFLWEREGRPEGRAQEFWERAHREEARAA</sequence>
<dbReference type="Proteomes" id="UP000606490">
    <property type="component" value="Unassembled WGS sequence"/>
</dbReference>
<accession>A0ABS1VBS2</accession>
<name>A0ABS1VBS2_9PROT</name>
<gene>
    <name evidence="2" type="ORF">JMJ55_27745</name>
</gene>
<dbReference type="InterPro" id="IPR021327">
    <property type="entry name" value="DUF2934"/>
</dbReference>
<evidence type="ECO:0000313" key="3">
    <source>
        <dbReference type="Proteomes" id="UP000606490"/>
    </source>
</evidence>
<evidence type="ECO:0000313" key="2">
    <source>
        <dbReference type="EMBL" id="MBL6459122.1"/>
    </source>
</evidence>
<evidence type="ECO:0000256" key="1">
    <source>
        <dbReference type="SAM" id="MobiDB-lite"/>
    </source>
</evidence>
<organism evidence="2 3">
    <name type="scientific">Belnapia mucosa</name>
    <dbReference type="NCBI Taxonomy" id="2804532"/>
    <lineage>
        <taxon>Bacteria</taxon>
        <taxon>Pseudomonadati</taxon>
        <taxon>Pseudomonadota</taxon>
        <taxon>Alphaproteobacteria</taxon>
        <taxon>Acetobacterales</taxon>
        <taxon>Roseomonadaceae</taxon>
        <taxon>Belnapia</taxon>
    </lineage>
</organism>
<proteinExistence type="predicted"/>
<comment type="caution">
    <text evidence="2">The sequence shown here is derived from an EMBL/GenBank/DDBJ whole genome shotgun (WGS) entry which is preliminary data.</text>
</comment>